<dbReference type="PANTHER" id="PTHR43731:SF14">
    <property type="entry name" value="PRESENILIN-ASSOCIATED RHOMBOID-LIKE PROTEIN, MITOCHONDRIAL"/>
    <property type="match status" value="1"/>
</dbReference>
<feature type="transmembrane region" description="Helical" evidence="7">
    <location>
        <begin position="12"/>
        <end position="31"/>
    </location>
</feature>
<evidence type="ECO:0000256" key="6">
    <source>
        <dbReference type="ARBA" id="ARBA00023136"/>
    </source>
</evidence>
<comment type="caution">
    <text evidence="9">The sequence shown here is derived from an EMBL/GenBank/DDBJ whole genome shotgun (WGS) entry which is preliminary data.</text>
</comment>
<keyword evidence="4" id="KW-0378">Hydrolase</keyword>
<organism evidence="9 10">
    <name type="scientific">Candidatus Blautia faecigallinarum</name>
    <dbReference type="NCBI Taxonomy" id="2838488"/>
    <lineage>
        <taxon>Bacteria</taxon>
        <taxon>Bacillati</taxon>
        <taxon>Bacillota</taxon>
        <taxon>Clostridia</taxon>
        <taxon>Lachnospirales</taxon>
        <taxon>Lachnospiraceae</taxon>
        <taxon>Blautia</taxon>
    </lineage>
</organism>
<evidence type="ECO:0000313" key="9">
    <source>
        <dbReference type="EMBL" id="HIZ22493.1"/>
    </source>
</evidence>
<keyword evidence="6 7" id="KW-0472">Membrane</keyword>
<evidence type="ECO:0000256" key="4">
    <source>
        <dbReference type="ARBA" id="ARBA00022801"/>
    </source>
</evidence>
<keyword evidence="9" id="KW-0645">Protease</keyword>
<evidence type="ECO:0000256" key="5">
    <source>
        <dbReference type="ARBA" id="ARBA00022989"/>
    </source>
</evidence>
<dbReference type="InterPro" id="IPR035952">
    <property type="entry name" value="Rhomboid-like_sf"/>
</dbReference>
<keyword evidence="5 7" id="KW-1133">Transmembrane helix</keyword>
<dbReference type="Pfam" id="PF01694">
    <property type="entry name" value="Rhomboid"/>
    <property type="match status" value="1"/>
</dbReference>
<dbReference type="Gene3D" id="1.20.1540.10">
    <property type="entry name" value="Rhomboid-like"/>
    <property type="match status" value="1"/>
</dbReference>
<feature type="transmembrane region" description="Helical" evidence="7">
    <location>
        <begin position="153"/>
        <end position="169"/>
    </location>
</feature>
<gene>
    <name evidence="9" type="ORF">IAA21_06820</name>
</gene>
<evidence type="ECO:0000313" key="10">
    <source>
        <dbReference type="Proteomes" id="UP000824041"/>
    </source>
</evidence>
<evidence type="ECO:0000259" key="8">
    <source>
        <dbReference type="Pfam" id="PF01694"/>
    </source>
</evidence>
<accession>A0A9D2DSV9</accession>
<protein>
    <submittedName>
        <fullName evidence="9">Rhomboid family intramembrane serine protease</fullName>
    </submittedName>
</protein>
<evidence type="ECO:0000256" key="3">
    <source>
        <dbReference type="ARBA" id="ARBA00022692"/>
    </source>
</evidence>
<dbReference type="AlphaFoldDB" id="A0A9D2DSV9"/>
<sequence>MPVEELKKEPITAVLMLINILVFLAVEITGGSQGTMHMLEWGAAYTPFILREGEVYRLFTSMFLHFGIAHLANNMLVLFVLGGRLERTVGKIPFLLIYLLGGMAGNVLSLAWDFHTGNFPVSAGASGAVFAVLGGMIYVLIRMRGHVEDLSTRQILIMAAFSLYFGYASGGVDNAAHIGGLLGGFLIAVLVFHPRRRVNVLP</sequence>
<comment type="subcellular location">
    <subcellularLocation>
        <location evidence="1">Membrane</location>
        <topology evidence="1">Multi-pass membrane protein</topology>
    </subcellularLocation>
</comment>
<dbReference type="PANTHER" id="PTHR43731">
    <property type="entry name" value="RHOMBOID PROTEASE"/>
    <property type="match status" value="1"/>
</dbReference>
<evidence type="ECO:0000256" key="1">
    <source>
        <dbReference type="ARBA" id="ARBA00004141"/>
    </source>
</evidence>
<feature type="domain" description="Peptidase S54 rhomboid" evidence="8">
    <location>
        <begin position="53"/>
        <end position="192"/>
    </location>
</feature>
<dbReference type="Proteomes" id="UP000824041">
    <property type="component" value="Unassembled WGS sequence"/>
</dbReference>
<evidence type="ECO:0000256" key="2">
    <source>
        <dbReference type="ARBA" id="ARBA00009045"/>
    </source>
</evidence>
<reference evidence="9" key="2">
    <citation type="submission" date="2021-04" db="EMBL/GenBank/DDBJ databases">
        <authorList>
            <person name="Gilroy R."/>
        </authorList>
    </citation>
    <scope>NUCLEOTIDE SEQUENCE</scope>
    <source>
        <strain evidence="9">14324</strain>
    </source>
</reference>
<comment type="similarity">
    <text evidence="2">Belongs to the peptidase S54 family.</text>
</comment>
<evidence type="ECO:0000256" key="7">
    <source>
        <dbReference type="SAM" id="Phobius"/>
    </source>
</evidence>
<dbReference type="InterPro" id="IPR022764">
    <property type="entry name" value="Peptidase_S54_rhomboid_dom"/>
</dbReference>
<feature type="transmembrane region" description="Helical" evidence="7">
    <location>
        <begin position="175"/>
        <end position="192"/>
    </location>
</feature>
<dbReference type="InterPro" id="IPR050925">
    <property type="entry name" value="Rhomboid_protease_S54"/>
</dbReference>
<proteinExistence type="inferred from homology"/>
<dbReference type="GO" id="GO:0016020">
    <property type="term" value="C:membrane"/>
    <property type="evidence" value="ECO:0007669"/>
    <property type="project" value="UniProtKB-SubCell"/>
</dbReference>
<dbReference type="GO" id="GO:0006508">
    <property type="term" value="P:proteolysis"/>
    <property type="evidence" value="ECO:0007669"/>
    <property type="project" value="UniProtKB-KW"/>
</dbReference>
<feature type="transmembrane region" description="Helical" evidence="7">
    <location>
        <begin position="118"/>
        <end position="141"/>
    </location>
</feature>
<keyword evidence="3 7" id="KW-0812">Transmembrane</keyword>
<name>A0A9D2DSV9_9FIRM</name>
<reference evidence="9" key="1">
    <citation type="journal article" date="2021" name="PeerJ">
        <title>Extensive microbial diversity within the chicken gut microbiome revealed by metagenomics and culture.</title>
        <authorList>
            <person name="Gilroy R."/>
            <person name="Ravi A."/>
            <person name="Getino M."/>
            <person name="Pursley I."/>
            <person name="Horton D.L."/>
            <person name="Alikhan N.F."/>
            <person name="Baker D."/>
            <person name="Gharbi K."/>
            <person name="Hall N."/>
            <person name="Watson M."/>
            <person name="Adriaenssens E.M."/>
            <person name="Foster-Nyarko E."/>
            <person name="Jarju S."/>
            <person name="Secka A."/>
            <person name="Antonio M."/>
            <person name="Oren A."/>
            <person name="Chaudhuri R.R."/>
            <person name="La Ragione R."/>
            <person name="Hildebrand F."/>
            <person name="Pallen M.J."/>
        </authorList>
    </citation>
    <scope>NUCLEOTIDE SEQUENCE</scope>
    <source>
        <strain evidence="9">14324</strain>
    </source>
</reference>
<dbReference type="SUPFAM" id="SSF144091">
    <property type="entry name" value="Rhomboid-like"/>
    <property type="match status" value="1"/>
</dbReference>
<feature type="transmembrane region" description="Helical" evidence="7">
    <location>
        <begin position="62"/>
        <end position="82"/>
    </location>
</feature>
<dbReference type="GO" id="GO:0004252">
    <property type="term" value="F:serine-type endopeptidase activity"/>
    <property type="evidence" value="ECO:0007669"/>
    <property type="project" value="InterPro"/>
</dbReference>
<feature type="transmembrane region" description="Helical" evidence="7">
    <location>
        <begin position="94"/>
        <end position="112"/>
    </location>
</feature>
<dbReference type="EMBL" id="DXBU01000091">
    <property type="protein sequence ID" value="HIZ22493.1"/>
    <property type="molecule type" value="Genomic_DNA"/>
</dbReference>